<evidence type="ECO:0008006" key="4">
    <source>
        <dbReference type="Google" id="ProtNLM"/>
    </source>
</evidence>
<evidence type="ECO:0000256" key="1">
    <source>
        <dbReference type="SAM" id="SignalP"/>
    </source>
</evidence>
<feature type="signal peptide" evidence="1">
    <location>
        <begin position="1"/>
        <end position="24"/>
    </location>
</feature>
<dbReference type="KEGG" id="bgok:Pr1d_40420"/>
<reference evidence="2 3" key="1">
    <citation type="submission" date="2019-08" db="EMBL/GenBank/DDBJ databases">
        <title>Deep-cultivation of Planctomycetes and their phenomic and genomic characterization uncovers novel biology.</title>
        <authorList>
            <person name="Wiegand S."/>
            <person name="Jogler M."/>
            <person name="Boedeker C."/>
            <person name="Pinto D."/>
            <person name="Vollmers J."/>
            <person name="Rivas-Marin E."/>
            <person name="Kohn T."/>
            <person name="Peeters S.H."/>
            <person name="Heuer A."/>
            <person name="Rast P."/>
            <person name="Oberbeckmann S."/>
            <person name="Bunk B."/>
            <person name="Jeske O."/>
            <person name="Meyerdierks A."/>
            <person name="Storesund J.E."/>
            <person name="Kallscheuer N."/>
            <person name="Luecker S."/>
            <person name="Lage O.M."/>
            <person name="Pohl T."/>
            <person name="Merkel B.J."/>
            <person name="Hornburger P."/>
            <person name="Mueller R.-W."/>
            <person name="Bruemmer F."/>
            <person name="Labrenz M."/>
            <person name="Spormann A.M."/>
            <person name="Op den Camp H."/>
            <person name="Overmann J."/>
            <person name="Amann R."/>
            <person name="Jetten M.S.M."/>
            <person name="Mascher T."/>
            <person name="Medema M.H."/>
            <person name="Devos D.P."/>
            <person name="Kaster A.-K."/>
            <person name="Ovreas L."/>
            <person name="Rohde M."/>
            <person name="Galperin M.Y."/>
            <person name="Jogler C."/>
        </authorList>
    </citation>
    <scope>NUCLEOTIDE SEQUENCE [LARGE SCALE GENOMIC DNA]</scope>
    <source>
        <strain evidence="2 3">Pr1d</strain>
    </source>
</reference>
<dbReference type="AlphaFoldDB" id="A0A5B9QI74"/>
<dbReference type="OrthoDB" id="265467at2"/>
<evidence type="ECO:0000313" key="3">
    <source>
        <dbReference type="Proteomes" id="UP000323917"/>
    </source>
</evidence>
<dbReference type="Proteomes" id="UP000323917">
    <property type="component" value="Chromosome"/>
</dbReference>
<protein>
    <recommendedName>
        <fullName evidence="4">PEP-CTERM protein-sorting domain-containing protein</fullName>
    </recommendedName>
</protein>
<organism evidence="2 3">
    <name type="scientific">Bythopirellula goksoeyrii</name>
    <dbReference type="NCBI Taxonomy" id="1400387"/>
    <lineage>
        <taxon>Bacteria</taxon>
        <taxon>Pseudomonadati</taxon>
        <taxon>Planctomycetota</taxon>
        <taxon>Planctomycetia</taxon>
        <taxon>Pirellulales</taxon>
        <taxon>Lacipirellulaceae</taxon>
        <taxon>Bythopirellula</taxon>
    </lineage>
</organism>
<dbReference type="EMBL" id="CP042913">
    <property type="protein sequence ID" value="QEG36706.1"/>
    <property type="molecule type" value="Genomic_DNA"/>
</dbReference>
<keyword evidence="1" id="KW-0732">Signal</keyword>
<sequence length="372" mass="39215" precursor="true">MKRHLLRILTVACAALLLPSFATAQFTFVGPSGGDFFDVLNWQDGGGFNPASIIDGGTSKVEIDLILDGDLVYATSEIPFGVGSLSLLSGSNLNVNSGGVSFDTGSLSLDGSQLNILNDSSSQLDMNPGSSFSLVDSFLVASDDIFFGGNASISGSRIVSVADDIEFQTGSVVSLLHDSSLTTADLNQIISFQSSATITDSTFSTGRLSIRTNTDLVAIDSVLNMNGDIDDAFNSFSNGTLTLQGNTALRADQLDEGITLYLEDESQASFIDDNAEGEWITDPGVAPFETKVVFKSRFAALSFVGPQGLSDDATQVFNGLSGTEFSYATHPHLFTPSNWNGQSTVTIMAVPEPSVAILASFAIASSLCLRRR</sequence>
<proteinExistence type="predicted"/>
<gene>
    <name evidence="2" type="ORF">Pr1d_40420</name>
</gene>
<keyword evidence="3" id="KW-1185">Reference proteome</keyword>
<dbReference type="RefSeq" id="WP_148075025.1">
    <property type="nucleotide sequence ID" value="NZ_CP042913.1"/>
</dbReference>
<accession>A0A5B9QI74</accession>
<evidence type="ECO:0000313" key="2">
    <source>
        <dbReference type="EMBL" id="QEG36706.1"/>
    </source>
</evidence>
<feature type="chain" id="PRO_5022899996" description="PEP-CTERM protein-sorting domain-containing protein" evidence="1">
    <location>
        <begin position="25"/>
        <end position="372"/>
    </location>
</feature>
<name>A0A5B9QI74_9BACT</name>